<evidence type="ECO:0000256" key="1">
    <source>
        <dbReference type="ARBA" id="ARBA00008007"/>
    </source>
</evidence>
<dbReference type="SUPFAM" id="SSF53271">
    <property type="entry name" value="PRTase-like"/>
    <property type="match status" value="1"/>
</dbReference>
<gene>
    <name evidence="4" type="ORF">CRENPOLYSF2_2710008</name>
</gene>
<keyword evidence="5" id="KW-1185">Reference proteome</keyword>
<dbReference type="InterPro" id="IPR000836">
    <property type="entry name" value="PRTase_dom"/>
</dbReference>
<organism evidence="4 5">
    <name type="scientific">Crenothrix polyspora</name>
    <dbReference type="NCBI Taxonomy" id="360316"/>
    <lineage>
        <taxon>Bacteria</taxon>
        <taxon>Pseudomonadati</taxon>
        <taxon>Pseudomonadota</taxon>
        <taxon>Gammaproteobacteria</taxon>
        <taxon>Methylococcales</taxon>
        <taxon>Crenotrichaceae</taxon>
        <taxon>Crenothrix</taxon>
    </lineage>
</organism>
<feature type="domain" description="Phosphoribosyltransferase" evidence="2">
    <location>
        <begin position="143"/>
        <end position="232"/>
    </location>
</feature>
<proteinExistence type="inferred from homology"/>
<evidence type="ECO:0000313" key="5">
    <source>
        <dbReference type="Proteomes" id="UP000195442"/>
    </source>
</evidence>
<protein>
    <submittedName>
        <fullName evidence="4">Phosphoribosyltransferase</fullName>
    </submittedName>
</protein>
<name>A0A1R4H8B3_9GAMM</name>
<keyword evidence="4" id="KW-0328">Glycosyltransferase</keyword>
<dbReference type="PANTHER" id="PTHR47505:SF1">
    <property type="entry name" value="DNA UTILIZATION PROTEIN YHGH"/>
    <property type="match status" value="1"/>
</dbReference>
<comment type="similarity">
    <text evidence="1">Belongs to the ComF/GntX family.</text>
</comment>
<accession>A0A1R4H8B3</accession>
<dbReference type="InterPro" id="IPR051910">
    <property type="entry name" value="ComF/GntX_DNA_util-trans"/>
</dbReference>
<dbReference type="OrthoDB" id="9793412at2"/>
<dbReference type="EMBL" id="FUKJ01000192">
    <property type="protein sequence ID" value="SJM92449.1"/>
    <property type="molecule type" value="Genomic_DNA"/>
</dbReference>
<dbReference type="CDD" id="cd06223">
    <property type="entry name" value="PRTases_typeI"/>
    <property type="match status" value="1"/>
</dbReference>
<dbReference type="GO" id="GO:0016757">
    <property type="term" value="F:glycosyltransferase activity"/>
    <property type="evidence" value="ECO:0007669"/>
    <property type="project" value="UniProtKB-KW"/>
</dbReference>
<dbReference type="AlphaFoldDB" id="A0A1R4H8B3"/>
<dbReference type="RefSeq" id="WP_087146969.1">
    <property type="nucleotide sequence ID" value="NZ_FUKJ01000192.1"/>
</dbReference>
<sequence>MKTGYNWLNIIQNYTLPPICILCGNAGMTNLDLCDSCYRHLPGNHHGCRQCAEVLDIKIPAASLCGRCSSLNPAFDRTYAPFLHQGAPRYLITSLKFSANYKNARLLGSLLANYLQTHAERPDLILPVPLYKSRYRERGFNQSIEIARTVAKQLKLPLDVDSCIRHRDTPHQTSLTAKERRHNISNAFSVIKPITAQHVALVDDVMTTGSTVHELAAVLKKSGVKQVDIWVCARA</sequence>
<evidence type="ECO:0000259" key="3">
    <source>
        <dbReference type="Pfam" id="PF18912"/>
    </source>
</evidence>
<evidence type="ECO:0000259" key="2">
    <source>
        <dbReference type="Pfam" id="PF00156"/>
    </source>
</evidence>
<dbReference type="Proteomes" id="UP000195442">
    <property type="component" value="Unassembled WGS sequence"/>
</dbReference>
<dbReference type="Pfam" id="PF18912">
    <property type="entry name" value="DZR_2"/>
    <property type="match status" value="1"/>
</dbReference>
<dbReference type="PANTHER" id="PTHR47505">
    <property type="entry name" value="DNA UTILIZATION PROTEIN YHGH"/>
    <property type="match status" value="1"/>
</dbReference>
<keyword evidence="4" id="KW-0808">Transferase</keyword>
<dbReference type="Gene3D" id="3.40.50.2020">
    <property type="match status" value="1"/>
</dbReference>
<reference evidence="5" key="1">
    <citation type="submission" date="2017-02" db="EMBL/GenBank/DDBJ databases">
        <authorList>
            <person name="Daims H."/>
        </authorList>
    </citation>
    <scope>NUCLEOTIDE SEQUENCE [LARGE SCALE GENOMIC DNA]</scope>
</reference>
<evidence type="ECO:0000313" key="4">
    <source>
        <dbReference type="EMBL" id="SJM92449.1"/>
    </source>
</evidence>
<dbReference type="InterPro" id="IPR044005">
    <property type="entry name" value="DZR_2"/>
</dbReference>
<feature type="domain" description="Double zinc ribbon" evidence="3">
    <location>
        <begin position="13"/>
        <end position="68"/>
    </location>
</feature>
<dbReference type="InterPro" id="IPR029057">
    <property type="entry name" value="PRTase-like"/>
</dbReference>
<dbReference type="Pfam" id="PF00156">
    <property type="entry name" value="Pribosyltran"/>
    <property type="match status" value="1"/>
</dbReference>